<dbReference type="InterPro" id="IPR011990">
    <property type="entry name" value="TPR-like_helical_dom_sf"/>
</dbReference>
<name>A0A2P7RXE1_9HYPH</name>
<protein>
    <submittedName>
        <fullName evidence="2">Uncharacterized protein</fullName>
    </submittedName>
</protein>
<accession>A0A2P7RXE1</accession>
<dbReference type="Proteomes" id="UP000241229">
    <property type="component" value="Unassembled WGS sequence"/>
</dbReference>
<dbReference type="Gene3D" id="1.25.40.10">
    <property type="entry name" value="Tetratricopeptide repeat domain"/>
    <property type="match status" value="1"/>
</dbReference>
<evidence type="ECO:0000313" key="2">
    <source>
        <dbReference type="EMBL" id="PSJ54859.1"/>
    </source>
</evidence>
<sequence length="556" mass="58939">MLVFLVEELLAGRGHELKGYTIGVAVFRRGEDFDAQSDPVVRLEARRLRRDLDGYYVAAGRGNPLRISIPTGNYAPDVQLAQSEAPGPLESLSDGGPTVATDQPASGPIAGAETAGRFSGNGRWPAVCAVAAGLMLVASAAYVHFAGWRDSAASQPRGSALLMLPFKVYGESSDAAFLAAGISEQLMADLRRFPDILLYLPTGQGTLDDPVGAGDRAGASFVLTGSVKAAASRMMIGAQLVHVDSGRIAWAEQFDRSPSPGTLLSVQSEIGAAISTALGQPYGILRTEITSALPAGFEPSMSSYECVLRAYAYRRSFATALHAPVLACLEAAVKSDPDYAEAWAMLGWLYLDQGRFDLNPEGSATLSYGRALDAASHAVALDGTNVLALKALASINHYMGSYDEGEVIQRRALALNPNDPDTLAQLGWRMAVRGKFEEGIPYLQQAIDRTVNAPGWYFHLVAVDHYLHGRYAEMLDAAKRSAVDGSGISWSFIAIAHGALGNDAGAHEALARMAEISPLLGSDPAAAYRRHHATDEIVNALVAGLRNAGWTPPGTN</sequence>
<reference evidence="2 3" key="1">
    <citation type="submission" date="2018-03" db="EMBL/GenBank/DDBJ databases">
        <title>The draft genome of Mesorhizobium sp. 6GN-30.</title>
        <authorList>
            <person name="Liu L."/>
            <person name="Li L."/>
            <person name="Wang T."/>
            <person name="Zhang X."/>
            <person name="Liang L."/>
        </authorList>
    </citation>
    <scope>NUCLEOTIDE SEQUENCE [LARGE SCALE GENOMIC DNA]</scope>
    <source>
        <strain evidence="2 3">6GN30</strain>
    </source>
</reference>
<proteinExistence type="predicted"/>
<dbReference type="SUPFAM" id="SSF48452">
    <property type="entry name" value="TPR-like"/>
    <property type="match status" value="1"/>
</dbReference>
<dbReference type="PANTHER" id="PTHR12558:SF33">
    <property type="entry name" value="BLL7664 PROTEIN"/>
    <property type="match status" value="1"/>
</dbReference>
<evidence type="ECO:0000313" key="3">
    <source>
        <dbReference type="Proteomes" id="UP000241229"/>
    </source>
</evidence>
<evidence type="ECO:0000256" key="1">
    <source>
        <dbReference type="SAM" id="MobiDB-lite"/>
    </source>
</evidence>
<dbReference type="EMBL" id="PXYK01000029">
    <property type="protein sequence ID" value="PSJ54859.1"/>
    <property type="molecule type" value="Genomic_DNA"/>
</dbReference>
<dbReference type="Pfam" id="PF13431">
    <property type="entry name" value="TPR_17"/>
    <property type="match status" value="1"/>
</dbReference>
<feature type="region of interest" description="Disordered" evidence="1">
    <location>
        <begin position="85"/>
        <end position="105"/>
    </location>
</feature>
<gene>
    <name evidence="2" type="ORF">C7I84_23935</name>
</gene>
<dbReference type="AlphaFoldDB" id="A0A2P7RXE1"/>
<keyword evidence="3" id="KW-1185">Reference proteome</keyword>
<organism evidence="2 3">
    <name type="scientific">Kumtagia ephedrae</name>
    <dbReference type="NCBI Taxonomy" id="2116701"/>
    <lineage>
        <taxon>Bacteria</taxon>
        <taxon>Pseudomonadati</taxon>
        <taxon>Pseudomonadota</taxon>
        <taxon>Alphaproteobacteria</taxon>
        <taxon>Hyphomicrobiales</taxon>
        <taxon>Phyllobacteriaceae</taxon>
        <taxon>Kumtagia</taxon>
    </lineage>
</organism>
<dbReference type="PANTHER" id="PTHR12558">
    <property type="entry name" value="CELL DIVISION CYCLE 16,23,27"/>
    <property type="match status" value="1"/>
</dbReference>
<comment type="caution">
    <text evidence="2">The sequence shown here is derived from an EMBL/GenBank/DDBJ whole genome shotgun (WGS) entry which is preliminary data.</text>
</comment>